<gene>
    <name evidence="13" type="ORF">GCM10011273_10980</name>
</gene>
<dbReference type="EC" id="3.4.19.13" evidence="11"/>
<keyword evidence="11" id="KW-0317">Glutathione biosynthesis</keyword>
<keyword evidence="4 11" id="KW-0808">Transferase</keyword>
<evidence type="ECO:0000256" key="3">
    <source>
        <dbReference type="ARBA" id="ARBA00009381"/>
    </source>
</evidence>
<evidence type="ECO:0000256" key="4">
    <source>
        <dbReference type="ARBA" id="ARBA00022679"/>
    </source>
</evidence>
<evidence type="ECO:0000256" key="5">
    <source>
        <dbReference type="ARBA" id="ARBA00022801"/>
    </source>
</evidence>
<dbReference type="AlphaFoldDB" id="A0A918Q0G2"/>
<dbReference type="InterPro" id="IPR043137">
    <property type="entry name" value="GGT_ssub_C"/>
</dbReference>
<feature type="binding site" evidence="10">
    <location>
        <position position="428"/>
    </location>
    <ligand>
        <name>L-glutamate</name>
        <dbReference type="ChEBI" id="CHEBI:29985"/>
    </ligand>
</feature>
<dbReference type="RefSeq" id="WP_189485389.1">
    <property type="nucleotide sequence ID" value="NZ_BMZB01000001.1"/>
</dbReference>
<dbReference type="PROSITE" id="PS51257">
    <property type="entry name" value="PROKAR_LIPOPROTEIN"/>
    <property type="match status" value="1"/>
</dbReference>
<comment type="subunit">
    <text evidence="11">This enzyme consists of two polypeptide chains, which are synthesized in precursor form from a single polypeptide.</text>
</comment>
<proteinExistence type="inferred from homology"/>
<dbReference type="InterPro" id="IPR051792">
    <property type="entry name" value="GGT_bact"/>
</dbReference>
<dbReference type="EC" id="2.3.2.2" evidence="11"/>
<keyword evidence="7 11" id="KW-0012">Acyltransferase</keyword>
<feature type="binding site" evidence="10">
    <location>
        <position position="476"/>
    </location>
    <ligand>
        <name>L-glutamate</name>
        <dbReference type="ChEBI" id="CHEBI:29985"/>
    </ligand>
</feature>
<dbReference type="GO" id="GO:0006751">
    <property type="term" value="P:glutathione catabolic process"/>
    <property type="evidence" value="ECO:0007669"/>
    <property type="project" value="UniProtKB-UniRule"/>
</dbReference>
<feature type="active site" description="Nucleophile" evidence="9">
    <location>
        <position position="388"/>
    </location>
</feature>
<dbReference type="PANTHER" id="PTHR43199">
    <property type="entry name" value="GLUTATHIONE HYDROLASE"/>
    <property type="match status" value="1"/>
</dbReference>
<reference evidence="13" key="2">
    <citation type="submission" date="2020-09" db="EMBL/GenBank/DDBJ databases">
        <authorList>
            <person name="Sun Q."/>
            <person name="Kim S."/>
        </authorList>
    </citation>
    <scope>NUCLEOTIDE SEQUENCE</scope>
    <source>
        <strain evidence="13">KCTC 32296</strain>
    </source>
</reference>
<dbReference type="Gene3D" id="1.10.246.130">
    <property type="match status" value="1"/>
</dbReference>
<evidence type="ECO:0000313" key="14">
    <source>
        <dbReference type="Proteomes" id="UP000662572"/>
    </source>
</evidence>
<evidence type="ECO:0000256" key="8">
    <source>
        <dbReference type="ARBA" id="ARBA00047417"/>
    </source>
</evidence>
<evidence type="ECO:0000256" key="9">
    <source>
        <dbReference type="PIRSR" id="PIRSR600101-1"/>
    </source>
</evidence>
<name>A0A918Q0G2_9CAUL</name>
<dbReference type="SUPFAM" id="SSF56235">
    <property type="entry name" value="N-terminal nucleophile aminohydrolases (Ntn hydrolases)"/>
    <property type="match status" value="1"/>
</dbReference>
<feature type="binding site" evidence="10">
    <location>
        <begin position="453"/>
        <end position="454"/>
    </location>
    <ligand>
        <name>L-glutamate</name>
        <dbReference type="ChEBI" id="CHEBI:29985"/>
    </ligand>
</feature>
<keyword evidence="6 11" id="KW-0865">Zymogen</keyword>
<comment type="catalytic activity">
    <reaction evidence="2 11">
        <text>glutathione + H2O = L-cysteinylglycine + L-glutamate</text>
        <dbReference type="Rhea" id="RHEA:28807"/>
        <dbReference type="ChEBI" id="CHEBI:15377"/>
        <dbReference type="ChEBI" id="CHEBI:29985"/>
        <dbReference type="ChEBI" id="CHEBI:57925"/>
        <dbReference type="ChEBI" id="CHEBI:61694"/>
        <dbReference type="EC" id="3.4.19.13"/>
    </reaction>
</comment>
<dbReference type="GO" id="GO:0036374">
    <property type="term" value="F:glutathione hydrolase activity"/>
    <property type="evidence" value="ECO:0007669"/>
    <property type="project" value="UniProtKB-UniRule"/>
</dbReference>
<dbReference type="PANTHER" id="PTHR43199:SF1">
    <property type="entry name" value="GLUTATHIONE HYDROLASE PROENZYME"/>
    <property type="match status" value="1"/>
</dbReference>
<comment type="caution">
    <text evidence="13">The sequence shown here is derived from an EMBL/GenBank/DDBJ whole genome shotgun (WGS) entry which is preliminary data.</text>
</comment>
<comment type="PTM">
    <text evidence="11">Cleaved by autocatalysis into a large and a small subunit.</text>
</comment>
<dbReference type="PRINTS" id="PR01210">
    <property type="entry name" value="GGTRANSPTASE"/>
</dbReference>
<dbReference type="Proteomes" id="UP000662572">
    <property type="component" value="Unassembled WGS sequence"/>
</dbReference>
<comment type="catalytic activity">
    <reaction evidence="8 11">
        <text>an N-terminal (5-L-glutamyl)-[peptide] + an alpha-amino acid = 5-L-glutamyl amino acid + an N-terminal L-alpha-aminoacyl-[peptide]</text>
        <dbReference type="Rhea" id="RHEA:23904"/>
        <dbReference type="Rhea" id="RHEA-COMP:9780"/>
        <dbReference type="Rhea" id="RHEA-COMP:9795"/>
        <dbReference type="ChEBI" id="CHEBI:77644"/>
        <dbReference type="ChEBI" id="CHEBI:78597"/>
        <dbReference type="ChEBI" id="CHEBI:78599"/>
        <dbReference type="ChEBI" id="CHEBI:78608"/>
        <dbReference type="EC" id="2.3.2.2"/>
    </reaction>
</comment>
<dbReference type="GO" id="GO:0103068">
    <property type="term" value="F:leukotriene C4 gamma-glutamyl transferase activity"/>
    <property type="evidence" value="ECO:0007669"/>
    <property type="project" value="UniProtKB-EC"/>
</dbReference>
<keyword evidence="5 11" id="KW-0378">Hydrolase</keyword>
<dbReference type="Pfam" id="PF01019">
    <property type="entry name" value="G_glu_transpept"/>
    <property type="match status" value="1"/>
</dbReference>
<comment type="catalytic activity">
    <reaction evidence="1 11">
        <text>an S-substituted glutathione + H2O = an S-substituted L-cysteinylglycine + L-glutamate</text>
        <dbReference type="Rhea" id="RHEA:59468"/>
        <dbReference type="ChEBI" id="CHEBI:15377"/>
        <dbReference type="ChEBI" id="CHEBI:29985"/>
        <dbReference type="ChEBI" id="CHEBI:90779"/>
        <dbReference type="ChEBI" id="CHEBI:143103"/>
        <dbReference type="EC" id="3.4.19.13"/>
    </reaction>
</comment>
<evidence type="ECO:0000313" key="13">
    <source>
        <dbReference type="EMBL" id="GGZ27145.1"/>
    </source>
</evidence>
<evidence type="ECO:0000256" key="10">
    <source>
        <dbReference type="PIRSR" id="PIRSR600101-2"/>
    </source>
</evidence>
<feature type="compositionally biased region" description="Basic and acidic residues" evidence="12">
    <location>
        <begin position="550"/>
        <end position="567"/>
    </location>
</feature>
<dbReference type="Gene3D" id="3.60.20.40">
    <property type="match status" value="1"/>
</dbReference>
<dbReference type="EMBL" id="BMZB01000001">
    <property type="protein sequence ID" value="GGZ27145.1"/>
    <property type="molecule type" value="Genomic_DNA"/>
</dbReference>
<feature type="binding site" evidence="10">
    <location>
        <position position="103"/>
    </location>
    <ligand>
        <name>L-glutamate</name>
        <dbReference type="ChEBI" id="CHEBI:29985"/>
    </ligand>
</feature>
<evidence type="ECO:0000256" key="7">
    <source>
        <dbReference type="ARBA" id="ARBA00023315"/>
    </source>
</evidence>
<keyword evidence="14" id="KW-1185">Reference proteome</keyword>
<evidence type="ECO:0000256" key="2">
    <source>
        <dbReference type="ARBA" id="ARBA00001089"/>
    </source>
</evidence>
<accession>A0A918Q0G2</accession>
<sequence length="573" mass="60147">MHNHLSRRTALTSVVALSLLIGACSHRPVTEGAKTTPIVVAANPLAAKAGMDILKSGGTAIDAAVAVQTTLGLVEPQSSGLGGGAFMTYYDAKTKTLTAYDGREVAPATADGNLFMRDGKPLPFGEAIVSGRATGVPGAVIMLEAAHKDHGKLPWHDLFGSSIALAESGFTISPRLGNYLKSERFPQSRIEDYRTYWGNGQGGLKTTGDIQTNPAYAETLKTLAKDGAAIFKSGPLVDQIIARTHQGPLPGDLQPSDFASYRPLEQAPVCGPYRVYIVCAPPPPSSGVSLIQGLQLLERFPMSAWGKDDARGWSALIEAEKLMYVDRDQYVADPVFVRVPTEGLIDPAYVVERAAMITPGTPSPAPKAGTPPTSVALAPDNTHEPAGTSHFVIMDAYGNAVSMTTTVESFFGTGRMVGGFFLNNQLTDFSFSPVMTDGQKAANAALGGKRPRSSMSPVIVLDKDRKVVALIGSPGGSNILGYNLKTLVAVLDWGLSVSDAAALPNVIARGDSLRIETGRTNPAVVTALTGMGYTITASAGEESGIHGIMRKPDGSYDGGADPRREGVVLKGQP</sequence>
<protein>
    <recommendedName>
        <fullName evidence="11">Glutathione hydrolase proenzyme</fullName>
        <ecNumber evidence="11">2.3.2.2</ecNumber>
        <ecNumber evidence="11">3.4.19.13</ecNumber>
    </recommendedName>
    <component>
        <recommendedName>
            <fullName evidence="11">Glutathione hydrolase large chain</fullName>
        </recommendedName>
    </component>
    <component>
        <recommendedName>
            <fullName evidence="11">Glutathione hydrolase small chain</fullName>
        </recommendedName>
    </component>
</protein>
<dbReference type="InterPro" id="IPR043138">
    <property type="entry name" value="GGT_lsub"/>
</dbReference>
<evidence type="ECO:0000256" key="6">
    <source>
        <dbReference type="ARBA" id="ARBA00023145"/>
    </source>
</evidence>
<organism evidence="13 14">
    <name type="scientific">Asticcacaulis endophyticus</name>
    <dbReference type="NCBI Taxonomy" id="1395890"/>
    <lineage>
        <taxon>Bacteria</taxon>
        <taxon>Pseudomonadati</taxon>
        <taxon>Pseudomonadota</taxon>
        <taxon>Alphaproteobacteria</taxon>
        <taxon>Caulobacterales</taxon>
        <taxon>Caulobacteraceae</taxon>
        <taxon>Asticcacaulis</taxon>
    </lineage>
</organism>
<dbReference type="NCBIfam" id="TIGR00066">
    <property type="entry name" value="g_glut_trans"/>
    <property type="match status" value="1"/>
</dbReference>
<comment type="pathway">
    <text evidence="11">Sulfur metabolism; glutathione metabolism.</text>
</comment>
<dbReference type="InterPro" id="IPR029055">
    <property type="entry name" value="Ntn_hydrolases_N"/>
</dbReference>
<evidence type="ECO:0000256" key="12">
    <source>
        <dbReference type="SAM" id="MobiDB-lite"/>
    </source>
</evidence>
<comment type="similarity">
    <text evidence="3 11">Belongs to the gamma-glutamyltransferase family.</text>
</comment>
<reference evidence="13" key="1">
    <citation type="journal article" date="2014" name="Int. J. Syst. Evol. Microbiol.">
        <title>Complete genome sequence of Corynebacterium casei LMG S-19264T (=DSM 44701T), isolated from a smear-ripened cheese.</title>
        <authorList>
            <consortium name="US DOE Joint Genome Institute (JGI-PGF)"/>
            <person name="Walter F."/>
            <person name="Albersmeier A."/>
            <person name="Kalinowski J."/>
            <person name="Ruckert C."/>
        </authorList>
    </citation>
    <scope>NUCLEOTIDE SEQUENCE</scope>
    <source>
        <strain evidence="13">KCTC 32296</strain>
    </source>
</reference>
<dbReference type="InterPro" id="IPR000101">
    <property type="entry name" value="GGT_peptidase"/>
</dbReference>
<dbReference type="GO" id="GO:0006750">
    <property type="term" value="P:glutathione biosynthetic process"/>
    <property type="evidence" value="ECO:0007669"/>
    <property type="project" value="UniProtKB-KW"/>
</dbReference>
<evidence type="ECO:0000256" key="1">
    <source>
        <dbReference type="ARBA" id="ARBA00001049"/>
    </source>
</evidence>
<evidence type="ECO:0000256" key="11">
    <source>
        <dbReference type="RuleBase" id="RU368036"/>
    </source>
</evidence>
<feature type="region of interest" description="Disordered" evidence="12">
    <location>
        <begin position="548"/>
        <end position="573"/>
    </location>
</feature>